<dbReference type="NCBIfam" id="TIGR01528">
    <property type="entry name" value="NMN_trans_PnuC"/>
    <property type="match status" value="1"/>
</dbReference>
<keyword evidence="7 8" id="KW-0472">Membrane</keyword>
<evidence type="ECO:0000256" key="3">
    <source>
        <dbReference type="ARBA" id="ARBA00022448"/>
    </source>
</evidence>
<dbReference type="PANTHER" id="PTHR36122:SF2">
    <property type="entry name" value="NICOTINAMIDE RIBOSIDE TRANSPORTER PNUC"/>
    <property type="match status" value="1"/>
</dbReference>
<feature type="transmembrane region" description="Helical" evidence="8">
    <location>
        <begin position="138"/>
        <end position="155"/>
    </location>
</feature>
<keyword evidence="3" id="KW-0813">Transport</keyword>
<protein>
    <submittedName>
        <fullName evidence="9">Nicotinamide riboside transporter PnuC</fullName>
    </submittedName>
</protein>
<evidence type="ECO:0000256" key="8">
    <source>
        <dbReference type="SAM" id="Phobius"/>
    </source>
</evidence>
<dbReference type="RefSeq" id="WP_339970402.1">
    <property type="nucleotide sequence ID" value="NZ_JAWMWG010000004.1"/>
</dbReference>
<evidence type="ECO:0000256" key="2">
    <source>
        <dbReference type="ARBA" id="ARBA00006669"/>
    </source>
</evidence>
<dbReference type="InterPro" id="IPR006419">
    <property type="entry name" value="NMN_transpt_PnuC"/>
</dbReference>
<gene>
    <name evidence="9" type="primary">pnuC</name>
    <name evidence="9" type="ORF">R4Y45_06690</name>
</gene>
<keyword evidence="5 8" id="KW-0812">Transmembrane</keyword>
<evidence type="ECO:0000256" key="5">
    <source>
        <dbReference type="ARBA" id="ARBA00022692"/>
    </source>
</evidence>
<sequence>MKLNQDALRVLKPSWYIHQMKGWTKRSYQLLTLGIIVVILTTITSDINAISITTMFAGILGYTTTLAITNAKPVNGMFGLISAILYIIVAISAKNYADVVLQAAYIILLDIPVLVLPKWSENVQAHIRGLSDSKPLRDWGLTALFFIVVFGLLYLMDTQLFISPRPVLDAFAGAVGITGSILATLRFRDQYYFWIFQGVMSVILWGTTAFQGDANFTLLFTYTLYLLNDALALFDKNIPWFHKSVDKR</sequence>
<feature type="transmembrane region" description="Helical" evidence="8">
    <location>
        <begin position="192"/>
        <end position="210"/>
    </location>
</feature>
<name>A0ABU8SJ20_9LACO</name>
<evidence type="ECO:0000313" key="10">
    <source>
        <dbReference type="Proteomes" id="UP001377804"/>
    </source>
</evidence>
<feature type="transmembrane region" description="Helical" evidence="8">
    <location>
        <begin position="27"/>
        <end position="43"/>
    </location>
</feature>
<reference evidence="9 10" key="1">
    <citation type="submission" date="2023-10" db="EMBL/GenBank/DDBJ databases">
        <title>Holzapfeliella saturejae sp. nov. isolated from Satureja montana flowers.</title>
        <authorList>
            <person name="Alcantara C."/>
            <person name="Zuniga M."/>
            <person name="Landete J.M."/>
            <person name="Monedero V."/>
        </authorList>
    </citation>
    <scope>NUCLEOTIDE SEQUENCE [LARGE SCALE GENOMIC DNA]</scope>
    <source>
        <strain evidence="9 10">He02</strain>
    </source>
</reference>
<feature type="transmembrane region" description="Helical" evidence="8">
    <location>
        <begin position="167"/>
        <end position="185"/>
    </location>
</feature>
<organism evidence="9 10">
    <name type="scientific">Holzapfeliella saturejae</name>
    <dbReference type="NCBI Taxonomy" id="3082953"/>
    <lineage>
        <taxon>Bacteria</taxon>
        <taxon>Bacillati</taxon>
        <taxon>Bacillota</taxon>
        <taxon>Bacilli</taxon>
        <taxon>Lactobacillales</taxon>
        <taxon>Lactobacillaceae</taxon>
        <taxon>Holzapfeliella</taxon>
    </lineage>
</organism>
<comment type="caution">
    <text evidence="9">The sequence shown here is derived from an EMBL/GenBank/DDBJ whole genome shotgun (WGS) entry which is preliminary data.</text>
</comment>
<evidence type="ECO:0000256" key="6">
    <source>
        <dbReference type="ARBA" id="ARBA00022989"/>
    </source>
</evidence>
<evidence type="ECO:0000256" key="7">
    <source>
        <dbReference type="ARBA" id="ARBA00023136"/>
    </source>
</evidence>
<accession>A0ABU8SJ20</accession>
<keyword evidence="4" id="KW-1003">Cell membrane</keyword>
<feature type="transmembrane region" description="Helical" evidence="8">
    <location>
        <begin position="76"/>
        <end position="93"/>
    </location>
</feature>
<comment type="similarity">
    <text evidence="2">Belongs to the nicotinamide ribonucleoside (NR) uptake permease (TC 4.B.1) family.</text>
</comment>
<evidence type="ECO:0000313" key="9">
    <source>
        <dbReference type="EMBL" id="MEJ6348903.1"/>
    </source>
</evidence>
<keyword evidence="6 8" id="KW-1133">Transmembrane helix</keyword>
<proteinExistence type="inferred from homology"/>
<comment type="subcellular location">
    <subcellularLocation>
        <location evidence="1">Cell membrane</location>
        <topology evidence="1">Multi-pass membrane protein</topology>
    </subcellularLocation>
</comment>
<keyword evidence="10" id="KW-1185">Reference proteome</keyword>
<evidence type="ECO:0000256" key="4">
    <source>
        <dbReference type="ARBA" id="ARBA00022475"/>
    </source>
</evidence>
<evidence type="ECO:0000256" key="1">
    <source>
        <dbReference type="ARBA" id="ARBA00004651"/>
    </source>
</evidence>
<dbReference type="PANTHER" id="PTHR36122">
    <property type="entry name" value="NICOTINAMIDE RIBOSIDE TRANSPORTER PNUC"/>
    <property type="match status" value="1"/>
</dbReference>
<dbReference type="Proteomes" id="UP001377804">
    <property type="component" value="Unassembled WGS sequence"/>
</dbReference>
<dbReference type="Pfam" id="PF04973">
    <property type="entry name" value="NMN_transporter"/>
    <property type="match status" value="1"/>
</dbReference>
<dbReference type="EMBL" id="JAWMWG010000004">
    <property type="protein sequence ID" value="MEJ6348903.1"/>
    <property type="molecule type" value="Genomic_DNA"/>
</dbReference>